<dbReference type="EMBL" id="LN907858">
    <property type="protein sequence ID" value="CUU40057.1"/>
    <property type="molecule type" value="Genomic_DNA"/>
</dbReference>
<dbReference type="PATRIC" id="fig|76936.10.peg.1146"/>
<gene>
    <name evidence="2" type="ORF">BN2458_PEG1172</name>
</gene>
<keyword evidence="1" id="KW-0812">Transmembrane</keyword>
<keyword evidence="1" id="KW-0472">Membrane</keyword>
<evidence type="ECO:0000313" key="2">
    <source>
        <dbReference type="EMBL" id="CUU40057.1"/>
    </source>
</evidence>
<evidence type="ECO:0000256" key="1">
    <source>
        <dbReference type="SAM" id="Phobius"/>
    </source>
</evidence>
<name>A0A0S4PUZ1_9HELI</name>
<proteinExistence type="predicted"/>
<evidence type="ECO:0000313" key="3">
    <source>
        <dbReference type="Proteomes" id="UP000064525"/>
    </source>
</evidence>
<accession>A0A0S4PUZ1</accession>
<reference evidence="3" key="1">
    <citation type="submission" date="2015-11" db="EMBL/GenBank/DDBJ databases">
        <authorList>
            <person name="Anvar S.Y."/>
        </authorList>
    </citation>
    <scope>NUCLEOTIDE SEQUENCE [LARGE SCALE GENOMIC DNA]</scope>
</reference>
<dbReference type="Proteomes" id="UP000064525">
    <property type="component" value="Chromosome I"/>
</dbReference>
<dbReference type="AlphaFoldDB" id="A0A0S4PUZ1"/>
<feature type="transmembrane region" description="Helical" evidence="1">
    <location>
        <begin position="7"/>
        <end position="26"/>
    </location>
</feature>
<dbReference type="KEGG" id="hty:BN2458_PEG1172"/>
<sequence length="45" mass="5262">MQVYGCVCLILLGFFCFLYIFLYKQLLYRGYWNFGGVAVLNLGEL</sequence>
<protein>
    <submittedName>
        <fullName evidence="2">Uncharacterized protein</fullName>
    </submittedName>
</protein>
<organism evidence="2 3">
    <name type="scientific">Helicobacter typhlonius</name>
    <dbReference type="NCBI Taxonomy" id="76936"/>
    <lineage>
        <taxon>Bacteria</taxon>
        <taxon>Pseudomonadati</taxon>
        <taxon>Campylobacterota</taxon>
        <taxon>Epsilonproteobacteria</taxon>
        <taxon>Campylobacterales</taxon>
        <taxon>Helicobacteraceae</taxon>
        <taxon>Helicobacter</taxon>
    </lineage>
</organism>
<keyword evidence="1" id="KW-1133">Transmembrane helix</keyword>